<reference evidence="5 6" key="1">
    <citation type="journal article" date="2021" name="Sci. Rep.">
        <title>The distribution of antibiotic resistance genes in chicken gut microbiota commensals.</title>
        <authorList>
            <person name="Juricova H."/>
            <person name="Matiasovicova J."/>
            <person name="Kubasova T."/>
            <person name="Cejkova D."/>
            <person name="Rychlik I."/>
        </authorList>
    </citation>
    <scope>NUCLEOTIDE SEQUENCE [LARGE SCALE GENOMIC DNA]</scope>
    <source>
        <strain evidence="5 6">An411</strain>
    </source>
</reference>
<dbReference type="Gene3D" id="2.60.40.1080">
    <property type="match status" value="1"/>
</dbReference>
<evidence type="ECO:0000256" key="3">
    <source>
        <dbReference type="SAM" id="SignalP"/>
    </source>
</evidence>
<dbReference type="Proteomes" id="UP000719500">
    <property type="component" value="Unassembled WGS sequence"/>
</dbReference>
<dbReference type="InterPro" id="IPR008964">
    <property type="entry name" value="Invasin/intimin_cell_adhesion"/>
</dbReference>
<keyword evidence="1" id="KW-0677">Repeat</keyword>
<organism evidence="5 6">
    <name type="scientific">Oscillibacter valericigenes</name>
    <dbReference type="NCBI Taxonomy" id="351091"/>
    <lineage>
        <taxon>Bacteria</taxon>
        <taxon>Bacillati</taxon>
        <taxon>Bacillota</taxon>
        <taxon>Clostridia</taxon>
        <taxon>Eubacteriales</taxon>
        <taxon>Oscillospiraceae</taxon>
        <taxon>Oscillibacter</taxon>
    </lineage>
</organism>
<dbReference type="Pfam" id="PF02368">
    <property type="entry name" value="Big_2"/>
    <property type="match status" value="1"/>
</dbReference>
<feature type="domain" description="SLH" evidence="4">
    <location>
        <begin position="895"/>
        <end position="958"/>
    </location>
</feature>
<feature type="compositionally biased region" description="Polar residues" evidence="2">
    <location>
        <begin position="520"/>
        <end position="546"/>
    </location>
</feature>
<comment type="caution">
    <text evidence="5">The sequence shown here is derived from an EMBL/GenBank/DDBJ whole genome shotgun (WGS) entry which is preliminary data.</text>
</comment>
<sequence length="1060" mass="111227">MKKRFLSILMALCLTLTLLPTAALAAEGEDDENESTETTIGVVQGSDGKSYTSIQAAVEKGQTELTLTGDTSLDITEWPAEGSLAIDLNKNTITITNTNKVKIGIAVPENETLTLKNGLIKAEQQFDGAHSVFVPKADATIVLDHIIMETNGTALYPAGNAAEVVVRDSAITAGCFAIGTNASMDSDGDLLYSSEVKISLEKSTISTTGNKNNDGDDCTILLNVPGTLTIDNCKITGHRVAVLVRGGEATIRNSEINLSDVFNGEDKDDYNENWGSGNAVPMGALIVGNRSQNAYKYSASCTLIDTKVTAEDGARGAYVYGIDKDSRSAGLTVEGESEITVSGDAESIEIAGEGSQAVVTGGTFSTDVSQYFPEDVSLKWDKDTHQVVIDTSTAVAKVNGVPYATLQAAIDVAQENQTVTLLKDTQEDITIGEGKKITLDMGSHTLTNQSGDTISNHGTLTVIGSGTVDNITHGKGAIVNYVGAIANLNGGTFTRSREQTSNSWYTVKNLGEMTIDGATVQTGENSTGSSSLIANGWYNSDSPTTGDRNEEHEDSTVAKLTIISGTFSGGMNTVKNDDYGVLNIEGGTFANTTGPLILNWNEATISGGTFTANTGAALANGYLNDSGDKGQFTITGGTFTSGNNGESGLFAYGDSSKNGGTLSIRGGVFVGQLSGSAPYKVSISAGSFSNLVPEEYCAKDFVPVTTKDDNGMYTVTKDAKDGTTVTGLTLEPKNLTLTDGETYQLKAVTTPEGSSLTWTSSNTSVVKVNSSGRVTAVGAGTATIKVEAGQLSLTCKVTVKAAPSSSGSSSSEPSYSPKLDVSDGGSIKINPRTPEEDDEVTITVDPDSGYEVDEVTVTDRNGREVKVTAERNGTYTFTQPRGRVTISVTFVREGGSTFFSDVPESFWAYDEIAWAYDNGYVNGTSASAFSPNASISRQQVWMILARLSGADPANMSAAREWAVTNGVSDGTTPGGAVTRQQLVALLYRYATLMGYANDQRADLSAYPDAGTVAGYAVEPMQWSVANSIVGGTSNGTLDPTGTATRAQFAVILYRFWDQVG</sequence>
<feature type="region of interest" description="Disordered" evidence="2">
    <location>
        <begin position="801"/>
        <end position="840"/>
    </location>
</feature>
<dbReference type="InterPro" id="IPR001119">
    <property type="entry name" value="SLH_dom"/>
</dbReference>
<evidence type="ECO:0000313" key="5">
    <source>
        <dbReference type="EMBL" id="MBM6849952.1"/>
    </source>
</evidence>
<feature type="domain" description="SLH" evidence="4">
    <location>
        <begin position="1003"/>
        <end position="1060"/>
    </location>
</feature>
<feature type="signal peptide" evidence="3">
    <location>
        <begin position="1"/>
        <end position="25"/>
    </location>
</feature>
<dbReference type="Pfam" id="PF00395">
    <property type="entry name" value="SLH"/>
    <property type="match status" value="2"/>
</dbReference>
<dbReference type="SUPFAM" id="SSF51126">
    <property type="entry name" value="Pectin lyase-like"/>
    <property type="match status" value="1"/>
</dbReference>
<dbReference type="RefSeq" id="WP_204801488.1">
    <property type="nucleotide sequence ID" value="NZ_JACSNX010000001.1"/>
</dbReference>
<proteinExistence type="predicted"/>
<name>A0ABS2FQS1_9FIRM</name>
<dbReference type="SMART" id="SM00635">
    <property type="entry name" value="BID_2"/>
    <property type="match status" value="1"/>
</dbReference>
<dbReference type="InterPro" id="IPR012332">
    <property type="entry name" value="Autotransporter_pectin_lyase_C"/>
</dbReference>
<dbReference type="SUPFAM" id="SSF49373">
    <property type="entry name" value="Invasin/intimin cell-adhesion fragments"/>
    <property type="match status" value="1"/>
</dbReference>
<feature type="compositionally biased region" description="Low complexity" evidence="2">
    <location>
        <begin position="803"/>
        <end position="817"/>
    </location>
</feature>
<dbReference type="EMBL" id="JACSNX010000001">
    <property type="protein sequence ID" value="MBM6849952.1"/>
    <property type="molecule type" value="Genomic_DNA"/>
</dbReference>
<dbReference type="InterPro" id="IPR003343">
    <property type="entry name" value="Big_2"/>
</dbReference>
<dbReference type="InterPro" id="IPR011050">
    <property type="entry name" value="Pectin_lyase_fold/virulence"/>
</dbReference>
<evidence type="ECO:0000256" key="1">
    <source>
        <dbReference type="ARBA" id="ARBA00022737"/>
    </source>
</evidence>
<accession>A0ABS2FQS1</accession>
<evidence type="ECO:0000313" key="6">
    <source>
        <dbReference type="Proteomes" id="UP000719500"/>
    </source>
</evidence>
<evidence type="ECO:0000256" key="2">
    <source>
        <dbReference type="SAM" id="MobiDB-lite"/>
    </source>
</evidence>
<feature type="chain" id="PRO_5046620761" evidence="3">
    <location>
        <begin position="26"/>
        <end position="1060"/>
    </location>
</feature>
<dbReference type="Gene3D" id="2.160.20.20">
    <property type="match status" value="1"/>
</dbReference>
<evidence type="ECO:0000259" key="4">
    <source>
        <dbReference type="PROSITE" id="PS51272"/>
    </source>
</evidence>
<protein>
    <submittedName>
        <fullName evidence="5">S-layer homology domain-containing protein</fullName>
    </submittedName>
</protein>
<feature type="region of interest" description="Disordered" evidence="2">
    <location>
        <begin position="520"/>
        <end position="554"/>
    </location>
</feature>
<keyword evidence="3" id="KW-0732">Signal</keyword>
<dbReference type="PROSITE" id="PS51272">
    <property type="entry name" value="SLH"/>
    <property type="match status" value="2"/>
</dbReference>
<keyword evidence="6" id="KW-1185">Reference proteome</keyword>
<gene>
    <name evidence="5" type="ORF">H9X91_00685</name>
</gene>